<sequence length="190" mass="21393">MAADEPSYTLLEKSGDFELRIYDPMIIAETLVSGEMDSASNQGFRLIAGYIFGKNSSRTGEAQKISMTTPVTMQAAPEKINMTSPVTTERVGERWRIHFVMPSEYSMETLPIPDNPAVTLREVPATHYAVLRFSGLVGEKKRAVKIAELQQWLAKKNISPTGSPELARYDPPWTLPFLRRNEILIQYQGR</sequence>
<dbReference type="RefSeq" id="WP_407348673.1">
    <property type="nucleotide sequence ID" value="NZ_CP136864.1"/>
</dbReference>
<dbReference type="InterPro" id="IPR011256">
    <property type="entry name" value="Reg_factor_effector_dom_sf"/>
</dbReference>
<keyword evidence="2" id="KW-1185">Reference proteome</keyword>
<reference evidence="1 2" key="1">
    <citation type="submission" date="2023-10" db="EMBL/GenBank/DDBJ databases">
        <title>Two novel species belonging to the OM43/NOR5 clade.</title>
        <authorList>
            <person name="Park M."/>
        </authorList>
    </citation>
    <scope>NUCLEOTIDE SEQUENCE [LARGE SCALE GENOMIC DNA]</scope>
    <source>
        <strain evidence="1 2">IMCC43200</strain>
    </source>
</reference>
<protein>
    <submittedName>
        <fullName evidence="1">Heme-binding protein</fullName>
    </submittedName>
</protein>
<dbReference type="InterPro" id="IPR006917">
    <property type="entry name" value="SOUL_heme-bd"/>
</dbReference>
<dbReference type="PANTHER" id="PTHR11220:SF58">
    <property type="entry name" value="SOUL HEME-BINDING FAMILY PROTEIN"/>
    <property type="match status" value="1"/>
</dbReference>
<proteinExistence type="predicted"/>
<dbReference type="EMBL" id="CP136864">
    <property type="protein sequence ID" value="WOJ94034.1"/>
    <property type="molecule type" value="Genomic_DNA"/>
</dbReference>
<accession>A0ABZ0I5E0</accession>
<evidence type="ECO:0000313" key="1">
    <source>
        <dbReference type="EMBL" id="WOJ94034.1"/>
    </source>
</evidence>
<name>A0ABZ0I5E0_9GAMM</name>
<gene>
    <name evidence="1" type="ORF">R0135_02415</name>
</gene>
<evidence type="ECO:0000313" key="2">
    <source>
        <dbReference type="Proteomes" id="UP001626537"/>
    </source>
</evidence>
<dbReference type="SUPFAM" id="SSF55136">
    <property type="entry name" value="Probable bacterial effector-binding domain"/>
    <property type="match status" value="1"/>
</dbReference>
<organism evidence="1 2">
    <name type="scientific">Congregibacter variabilis</name>
    <dbReference type="NCBI Taxonomy" id="3081200"/>
    <lineage>
        <taxon>Bacteria</taxon>
        <taxon>Pseudomonadati</taxon>
        <taxon>Pseudomonadota</taxon>
        <taxon>Gammaproteobacteria</taxon>
        <taxon>Cellvibrionales</taxon>
        <taxon>Halieaceae</taxon>
        <taxon>Congregibacter</taxon>
    </lineage>
</organism>
<dbReference type="Gene3D" id="3.20.80.10">
    <property type="entry name" value="Regulatory factor, effector binding domain"/>
    <property type="match status" value="1"/>
</dbReference>
<dbReference type="Pfam" id="PF04832">
    <property type="entry name" value="SOUL"/>
    <property type="match status" value="1"/>
</dbReference>
<dbReference type="Proteomes" id="UP001626537">
    <property type="component" value="Chromosome"/>
</dbReference>
<dbReference type="PANTHER" id="PTHR11220">
    <property type="entry name" value="HEME-BINDING PROTEIN-RELATED"/>
    <property type="match status" value="1"/>
</dbReference>